<dbReference type="AlphaFoldDB" id="A0A6A0BG57"/>
<gene>
    <name evidence="1" type="ORF">Hs30E_18020</name>
</gene>
<organism evidence="1 2">
    <name type="scientific">Pseudolactococcus hodotermopsidis</name>
    <dbReference type="NCBI Taxonomy" id="2709157"/>
    <lineage>
        <taxon>Bacteria</taxon>
        <taxon>Bacillati</taxon>
        <taxon>Bacillota</taxon>
        <taxon>Bacilli</taxon>
        <taxon>Lactobacillales</taxon>
        <taxon>Streptococcaceae</taxon>
        <taxon>Pseudolactococcus</taxon>
    </lineage>
</organism>
<sequence length="127" mass="14112">MKEDILQFEIFDTALEILNNLNEASDALKANISKNKLSGVEKDLYGDNVNSYKISKTGLLAKNRWEINFNIADYGTHRTVQAVALGTPLSSMAMSAFANDRETLAKNISLKTSKKNRDKILVYVGLV</sequence>
<keyword evidence="2" id="KW-1185">Reference proteome</keyword>
<reference evidence="1 2" key="1">
    <citation type="submission" date="2020-02" db="EMBL/GenBank/DDBJ databases">
        <title>Draft genome sequence of Lactococcus sp. Hs30E4-3.</title>
        <authorList>
            <person name="Noda S."/>
            <person name="Yuki M."/>
            <person name="Ohkuma M."/>
        </authorList>
    </citation>
    <scope>NUCLEOTIDE SEQUENCE [LARGE SCALE GENOMIC DNA]</scope>
    <source>
        <strain evidence="1 2">Hs30E4-3</strain>
    </source>
</reference>
<dbReference type="Proteomes" id="UP000480303">
    <property type="component" value="Unassembled WGS sequence"/>
</dbReference>
<proteinExistence type="predicted"/>
<comment type="caution">
    <text evidence="1">The sequence shown here is derived from an EMBL/GenBank/DDBJ whole genome shotgun (WGS) entry which is preliminary data.</text>
</comment>
<name>A0A6A0BG57_9LACT</name>
<evidence type="ECO:0000313" key="2">
    <source>
        <dbReference type="Proteomes" id="UP000480303"/>
    </source>
</evidence>
<dbReference type="RefSeq" id="WP_172209687.1">
    <property type="nucleotide sequence ID" value="NZ_BLLI01000069.1"/>
</dbReference>
<dbReference type="EMBL" id="BLLI01000069">
    <property type="protein sequence ID" value="GFH43251.1"/>
    <property type="molecule type" value="Genomic_DNA"/>
</dbReference>
<protein>
    <submittedName>
        <fullName evidence="1">Uncharacterized protein</fullName>
    </submittedName>
</protein>
<evidence type="ECO:0000313" key="1">
    <source>
        <dbReference type="EMBL" id="GFH43251.1"/>
    </source>
</evidence>
<accession>A0A6A0BG57</accession>